<gene>
    <name evidence="10" type="ORF">D9758_002933</name>
</gene>
<keyword evidence="5 9" id="KW-1133">Transmembrane helix</keyword>
<name>A0A8H5LTN9_9AGAR</name>
<evidence type="ECO:0000256" key="2">
    <source>
        <dbReference type="ARBA" id="ARBA00022448"/>
    </source>
</evidence>
<keyword evidence="3" id="KW-1003">Cell membrane</keyword>
<dbReference type="InterPro" id="IPR044669">
    <property type="entry name" value="YneE/VCCN1/2-like"/>
</dbReference>
<feature type="region of interest" description="Disordered" evidence="8">
    <location>
        <begin position="484"/>
        <end position="518"/>
    </location>
</feature>
<feature type="transmembrane region" description="Helical" evidence="9">
    <location>
        <begin position="45"/>
        <end position="64"/>
    </location>
</feature>
<dbReference type="PANTHER" id="PTHR33281:SF19">
    <property type="entry name" value="VOLTAGE-DEPENDENT ANION CHANNEL-FORMING PROTEIN YNEE"/>
    <property type="match status" value="1"/>
</dbReference>
<comment type="subcellular location">
    <subcellularLocation>
        <location evidence="1">Cell membrane</location>
        <topology evidence="1">Multi-pass membrane protein</topology>
    </subcellularLocation>
</comment>
<evidence type="ECO:0000256" key="7">
    <source>
        <dbReference type="ARBA" id="ARBA00023136"/>
    </source>
</evidence>
<dbReference type="EMBL" id="JAACJM010000014">
    <property type="protein sequence ID" value="KAF5368919.1"/>
    <property type="molecule type" value="Genomic_DNA"/>
</dbReference>
<keyword evidence="6" id="KW-0406">Ion transport</keyword>
<evidence type="ECO:0000256" key="5">
    <source>
        <dbReference type="ARBA" id="ARBA00022989"/>
    </source>
</evidence>
<dbReference type="Proteomes" id="UP000559256">
    <property type="component" value="Unassembled WGS sequence"/>
</dbReference>
<organism evidence="10 11">
    <name type="scientific">Tetrapyrgos nigripes</name>
    <dbReference type="NCBI Taxonomy" id="182062"/>
    <lineage>
        <taxon>Eukaryota</taxon>
        <taxon>Fungi</taxon>
        <taxon>Dikarya</taxon>
        <taxon>Basidiomycota</taxon>
        <taxon>Agaricomycotina</taxon>
        <taxon>Agaricomycetes</taxon>
        <taxon>Agaricomycetidae</taxon>
        <taxon>Agaricales</taxon>
        <taxon>Marasmiineae</taxon>
        <taxon>Marasmiaceae</taxon>
        <taxon>Tetrapyrgos</taxon>
    </lineage>
</organism>
<dbReference type="Pfam" id="PF25539">
    <property type="entry name" value="Bestrophin_2"/>
    <property type="match status" value="2"/>
</dbReference>
<keyword evidence="11" id="KW-1185">Reference proteome</keyword>
<dbReference type="OrthoDB" id="1368at2759"/>
<evidence type="ECO:0000256" key="8">
    <source>
        <dbReference type="SAM" id="MobiDB-lite"/>
    </source>
</evidence>
<dbReference type="AlphaFoldDB" id="A0A8H5LTN9"/>
<accession>A0A8H5LTN9</accession>
<dbReference type="GO" id="GO:0005886">
    <property type="term" value="C:plasma membrane"/>
    <property type="evidence" value="ECO:0007669"/>
    <property type="project" value="UniProtKB-SubCell"/>
</dbReference>
<evidence type="ECO:0000256" key="1">
    <source>
        <dbReference type="ARBA" id="ARBA00004651"/>
    </source>
</evidence>
<keyword evidence="4 9" id="KW-0812">Transmembrane</keyword>
<proteinExistence type="predicted"/>
<dbReference type="PANTHER" id="PTHR33281">
    <property type="entry name" value="UPF0187 PROTEIN YNEE"/>
    <property type="match status" value="1"/>
</dbReference>
<evidence type="ECO:0000256" key="4">
    <source>
        <dbReference type="ARBA" id="ARBA00022692"/>
    </source>
</evidence>
<dbReference type="GO" id="GO:0005254">
    <property type="term" value="F:chloride channel activity"/>
    <property type="evidence" value="ECO:0007669"/>
    <property type="project" value="InterPro"/>
</dbReference>
<keyword evidence="2" id="KW-0813">Transport</keyword>
<evidence type="ECO:0000256" key="6">
    <source>
        <dbReference type="ARBA" id="ARBA00023065"/>
    </source>
</evidence>
<keyword evidence="7 9" id="KW-0472">Membrane</keyword>
<reference evidence="10 11" key="1">
    <citation type="journal article" date="2020" name="ISME J.">
        <title>Uncovering the hidden diversity of litter-decomposition mechanisms in mushroom-forming fungi.</title>
        <authorList>
            <person name="Floudas D."/>
            <person name="Bentzer J."/>
            <person name="Ahren D."/>
            <person name="Johansson T."/>
            <person name="Persson P."/>
            <person name="Tunlid A."/>
        </authorList>
    </citation>
    <scope>NUCLEOTIDE SEQUENCE [LARGE SCALE GENOMIC DNA]</scope>
    <source>
        <strain evidence="10 11">CBS 291.85</strain>
    </source>
</reference>
<evidence type="ECO:0000256" key="3">
    <source>
        <dbReference type="ARBA" id="ARBA00022475"/>
    </source>
</evidence>
<feature type="transmembrane region" description="Helical" evidence="9">
    <location>
        <begin position="70"/>
        <end position="93"/>
    </location>
</feature>
<sequence length="532" mass="59224">MVLSSPRRIQTRNLTLLPAVQPSHRVKTYGLFRWTFGRGSVVRQVWPSVLMHTLLAAIVTAVTMTTSFELAIPNVMMTVLGVVLGFVISYRAASGYDRYFMGRTSWGDIIKNARILGTLIWYHVPPCLTPRTAEERTLGTWKRPKEELRKVMREKKVALKLIEGFAVATKHHIRGEPGIYYADLYDLVLPLQPQIQESQNGDTPFANIGDASASTLAFDLDDDFTNSPVVTIPVIPSAPVVNNPVTPSISEHVAQERASKGKCKSKEQKSRPLLKVTPTGPAKIISDYRLDSAGPHQGQWQAASKPHLSTSKYRPRVACEGLNLPLEVLRCLSEWFSVLEDRGTVPGTSMGSLMGCISSFEDSLTTIEKILTVPLPYAYSVHINTVWVYLFFLPFQLVDMFGWYSIIGVMVASFIYLGFVAAGEELEQPFGYDENDLDIDLFCREIIHADLHQLQKMPCTNAYMGPQRREKIRHRTRTVTEAVGSYEKHAENSDDVDSSSSDGSSSDDSEGMQAEREVVRVQVVGSAATSNM</sequence>
<feature type="transmembrane region" description="Helical" evidence="9">
    <location>
        <begin position="401"/>
        <end position="422"/>
    </location>
</feature>
<evidence type="ECO:0000313" key="10">
    <source>
        <dbReference type="EMBL" id="KAF5368919.1"/>
    </source>
</evidence>
<evidence type="ECO:0000313" key="11">
    <source>
        <dbReference type="Proteomes" id="UP000559256"/>
    </source>
</evidence>
<feature type="transmembrane region" description="Helical" evidence="9">
    <location>
        <begin position="377"/>
        <end position="395"/>
    </location>
</feature>
<comment type="caution">
    <text evidence="10">The sequence shown here is derived from an EMBL/GenBank/DDBJ whole genome shotgun (WGS) entry which is preliminary data.</text>
</comment>
<evidence type="ECO:0000256" key="9">
    <source>
        <dbReference type="SAM" id="Phobius"/>
    </source>
</evidence>
<protein>
    <submittedName>
        <fullName evidence="10">Uncharacterized protein</fullName>
    </submittedName>
</protein>